<reference evidence="2 3" key="1">
    <citation type="submission" date="2020-06" db="EMBL/GenBank/DDBJ databases">
        <title>Transcriptomic and genomic resources for Thalictrum thalictroides and T. hernandezii: Facilitating candidate gene discovery in an emerging model plant lineage.</title>
        <authorList>
            <person name="Arias T."/>
            <person name="Riano-Pachon D.M."/>
            <person name="Di Stilio V.S."/>
        </authorList>
    </citation>
    <scope>NUCLEOTIDE SEQUENCE [LARGE SCALE GENOMIC DNA]</scope>
    <source>
        <strain evidence="3">cv. WT478/WT964</strain>
        <tissue evidence="2">Leaves</tissue>
    </source>
</reference>
<keyword evidence="3" id="KW-1185">Reference proteome</keyword>
<evidence type="ECO:0000313" key="2">
    <source>
        <dbReference type="EMBL" id="KAF5184852.1"/>
    </source>
</evidence>
<feature type="chain" id="PRO_5029776764" description="Transmembrane protein" evidence="1">
    <location>
        <begin position="18"/>
        <end position="81"/>
    </location>
</feature>
<accession>A0A7J6VKJ0</accession>
<feature type="signal peptide" evidence="1">
    <location>
        <begin position="1"/>
        <end position="17"/>
    </location>
</feature>
<dbReference type="AlphaFoldDB" id="A0A7J6VKJ0"/>
<gene>
    <name evidence="2" type="ORF">FRX31_025564</name>
</gene>
<proteinExistence type="predicted"/>
<keyword evidence="1" id="KW-0732">Signal</keyword>
<organism evidence="2 3">
    <name type="scientific">Thalictrum thalictroides</name>
    <name type="common">Rue-anemone</name>
    <name type="synonym">Anemone thalictroides</name>
    <dbReference type="NCBI Taxonomy" id="46969"/>
    <lineage>
        <taxon>Eukaryota</taxon>
        <taxon>Viridiplantae</taxon>
        <taxon>Streptophyta</taxon>
        <taxon>Embryophyta</taxon>
        <taxon>Tracheophyta</taxon>
        <taxon>Spermatophyta</taxon>
        <taxon>Magnoliopsida</taxon>
        <taxon>Ranunculales</taxon>
        <taxon>Ranunculaceae</taxon>
        <taxon>Thalictroideae</taxon>
        <taxon>Thalictrum</taxon>
    </lineage>
</organism>
<name>A0A7J6VKJ0_THATH</name>
<protein>
    <recommendedName>
        <fullName evidence="4">Transmembrane protein</fullName>
    </recommendedName>
</protein>
<evidence type="ECO:0008006" key="4">
    <source>
        <dbReference type="Google" id="ProtNLM"/>
    </source>
</evidence>
<dbReference type="EMBL" id="JABWDY010031507">
    <property type="protein sequence ID" value="KAF5184852.1"/>
    <property type="molecule type" value="Genomic_DNA"/>
</dbReference>
<sequence>MSKLLLYMLLLCMSTLSWVFVEQTVSKKAGMQTLVCSLCWKRTLSGIGKLSKIILQMHGGVRLSSHGALQMCTIDKSLKTR</sequence>
<dbReference type="Proteomes" id="UP000554482">
    <property type="component" value="Unassembled WGS sequence"/>
</dbReference>
<evidence type="ECO:0000256" key="1">
    <source>
        <dbReference type="SAM" id="SignalP"/>
    </source>
</evidence>
<evidence type="ECO:0000313" key="3">
    <source>
        <dbReference type="Proteomes" id="UP000554482"/>
    </source>
</evidence>
<comment type="caution">
    <text evidence="2">The sequence shown here is derived from an EMBL/GenBank/DDBJ whole genome shotgun (WGS) entry which is preliminary data.</text>
</comment>